<comment type="caution">
    <text evidence="2">The sequence shown here is derived from an EMBL/GenBank/DDBJ whole genome shotgun (WGS) entry which is preliminary data.</text>
</comment>
<feature type="region of interest" description="Disordered" evidence="1">
    <location>
        <begin position="16"/>
        <end position="120"/>
    </location>
</feature>
<keyword evidence="3" id="KW-1185">Reference proteome</keyword>
<organism evidence="2 3">
    <name type="scientific">Pleurodeles waltl</name>
    <name type="common">Iberian ribbed newt</name>
    <dbReference type="NCBI Taxonomy" id="8319"/>
    <lineage>
        <taxon>Eukaryota</taxon>
        <taxon>Metazoa</taxon>
        <taxon>Chordata</taxon>
        <taxon>Craniata</taxon>
        <taxon>Vertebrata</taxon>
        <taxon>Euteleostomi</taxon>
        <taxon>Amphibia</taxon>
        <taxon>Batrachia</taxon>
        <taxon>Caudata</taxon>
        <taxon>Salamandroidea</taxon>
        <taxon>Salamandridae</taxon>
        <taxon>Pleurodelinae</taxon>
        <taxon>Pleurodeles</taxon>
    </lineage>
</organism>
<sequence>MFRCLGLHCNLEVGPRHRSRVLGLGPGAGGVRSRRGQEVASCRKKPSAVPTKARRSGKEIEEPGPTRHARVPDRGTYSPRSPGWGAAGSGRGTARAAHSSRHSPQCRSPGPRAARESVTE</sequence>
<gene>
    <name evidence="2" type="ORF">NDU88_006304</name>
</gene>
<protein>
    <submittedName>
        <fullName evidence="2">Uncharacterized protein</fullName>
    </submittedName>
</protein>
<feature type="compositionally biased region" description="Basic and acidic residues" evidence="1">
    <location>
        <begin position="56"/>
        <end position="73"/>
    </location>
</feature>
<evidence type="ECO:0000313" key="2">
    <source>
        <dbReference type="EMBL" id="KAJ1093197.1"/>
    </source>
</evidence>
<evidence type="ECO:0000256" key="1">
    <source>
        <dbReference type="SAM" id="MobiDB-lite"/>
    </source>
</evidence>
<accession>A0AAV7LS48</accession>
<dbReference type="AlphaFoldDB" id="A0AAV7LS48"/>
<dbReference type="EMBL" id="JANPWB010000015">
    <property type="protein sequence ID" value="KAJ1093197.1"/>
    <property type="molecule type" value="Genomic_DNA"/>
</dbReference>
<evidence type="ECO:0000313" key="3">
    <source>
        <dbReference type="Proteomes" id="UP001066276"/>
    </source>
</evidence>
<name>A0AAV7LS48_PLEWA</name>
<reference evidence="2" key="1">
    <citation type="journal article" date="2022" name="bioRxiv">
        <title>Sequencing and chromosome-scale assembly of the giantPleurodeles waltlgenome.</title>
        <authorList>
            <person name="Brown T."/>
            <person name="Elewa A."/>
            <person name="Iarovenko S."/>
            <person name="Subramanian E."/>
            <person name="Araus A.J."/>
            <person name="Petzold A."/>
            <person name="Susuki M."/>
            <person name="Suzuki K.-i.T."/>
            <person name="Hayashi T."/>
            <person name="Toyoda A."/>
            <person name="Oliveira C."/>
            <person name="Osipova E."/>
            <person name="Leigh N.D."/>
            <person name="Simon A."/>
            <person name="Yun M.H."/>
        </authorList>
    </citation>
    <scope>NUCLEOTIDE SEQUENCE</scope>
    <source>
        <strain evidence="2">20211129_DDA</strain>
        <tissue evidence="2">Liver</tissue>
    </source>
</reference>
<proteinExistence type="predicted"/>
<dbReference type="Proteomes" id="UP001066276">
    <property type="component" value="Chromosome 11"/>
</dbReference>